<evidence type="ECO:0000256" key="2">
    <source>
        <dbReference type="ARBA" id="ARBA00022729"/>
    </source>
</evidence>
<keyword evidence="5" id="KW-0813">Transport</keyword>
<name>A0A2R5F8E7_9PROT</name>
<sequence length="270" mass="29634">MNMRWLVLMLCLLTGPAWARPQLKIVTLQHRLAEEVLAPLQRLVGPGSSVSAFGNQIIINAEPAEIGNIEETLRQLDVERRRWRISVSSGDQNWARRDNVGVSGNVGNRHIRVWTPNGRREMPDSIGIDANEVETQGSSATSMTLSALEGAPAFISVGQMVPYSGYWVDLSHRYARGIPTTDWQEVTTGFSVKPRQVGDKVDLEITPRMAQLGGNGVIDFVSLSTHVQLKPGEWLDLGGLLGSRDEVSQAILQNSSTQGSRAVSLKIKVE</sequence>
<keyword evidence="3" id="KW-0472">Membrane</keyword>
<dbReference type="Pfam" id="PF03958">
    <property type="entry name" value="Secretin_N"/>
    <property type="match status" value="1"/>
</dbReference>
<evidence type="ECO:0000259" key="7">
    <source>
        <dbReference type="Pfam" id="PF00263"/>
    </source>
</evidence>
<dbReference type="Pfam" id="PF00263">
    <property type="entry name" value="Secretin"/>
    <property type="match status" value="1"/>
</dbReference>
<evidence type="ECO:0000256" key="4">
    <source>
        <dbReference type="RuleBase" id="RU004003"/>
    </source>
</evidence>
<keyword evidence="2 6" id="KW-0732">Signal</keyword>
<dbReference type="GO" id="GO:0005524">
    <property type="term" value="F:ATP binding"/>
    <property type="evidence" value="ECO:0007669"/>
    <property type="project" value="UniProtKB-KW"/>
</dbReference>
<gene>
    <name evidence="9" type="ORF">NMK_0727</name>
</gene>
<dbReference type="PANTHER" id="PTHR30332:SF24">
    <property type="entry name" value="SECRETIN GSPD-RELATED"/>
    <property type="match status" value="1"/>
</dbReference>
<comment type="subcellular location">
    <subcellularLocation>
        <location evidence="5">Cell outer membrane</location>
    </subcellularLocation>
    <subcellularLocation>
        <location evidence="1">Membrane</location>
    </subcellularLocation>
</comment>
<dbReference type="Proteomes" id="UP000245081">
    <property type="component" value="Unassembled WGS sequence"/>
</dbReference>
<dbReference type="OrthoDB" id="5401600at2"/>
<evidence type="ECO:0000256" key="6">
    <source>
        <dbReference type="SAM" id="SignalP"/>
    </source>
</evidence>
<organism evidence="9 10">
    <name type="scientific">Novimethylophilus kurashikiensis</name>
    <dbReference type="NCBI Taxonomy" id="1825523"/>
    <lineage>
        <taxon>Bacteria</taxon>
        <taxon>Pseudomonadati</taxon>
        <taxon>Pseudomonadota</taxon>
        <taxon>Betaproteobacteria</taxon>
        <taxon>Nitrosomonadales</taxon>
        <taxon>Methylophilaceae</taxon>
        <taxon>Novimethylophilus</taxon>
    </lineage>
</organism>
<comment type="similarity">
    <text evidence="4">Belongs to the bacterial secretin family.</text>
</comment>
<dbReference type="InterPro" id="IPR038591">
    <property type="entry name" value="NolW-like_sf"/>
</dbReference>
<dbReference type="AlphaFoldDB" id="A0A2R5F8E7"/>
<protein>
    <submittedName>
        <fullName evidence="9">ATP-binding protein</fullName>
    </submittedName>
</protein>
<feature type="domain" description="Type II/III secretion system secretin-like" evidence="7">
    <location>
        <begin position="136"/>
        <end position="247"/>
    </location>
</feature>
<feature type="domain" description="NolW-like" evidence="8">
    <location>
        <begin position="24"/>
        <end position="81"/>
    </location>
</feature>
<dbReference type="Gene3D" id="3.30.1370.120">
    <property type="match status" value="1"/>
</dbReference>
<evidence type="ECO:0000256" key="1">
    <source>
        <dbReference type="ARBA" id="ARBA00004370"/>
    </source>
</evidence>
<evidence type="ECO:0000313" key="9">
    <source>
        <dbReference type="EMBL" id="GBG13183.1"/>
    </source>
</evidence>
<evidence type="ECO:0000313" key="10">
    <source>
        <dbReference type="Proteomes" id="UP000245081"/>
    </source>
</evidence>
<feature type="chain" id="PRO_5015357227" evidence="6">
    <location>
        <begin position="20"/>
        <end position="270"/>
    </location>
</feature>
<keyword evidence="9" id="KW-0547">Nucleotide-binding</keyword>
<dbReference type="GO" id="GO:0015627">
    <property type="term" value="C:type II protein secretion system complex"/>
    <property type="evidence" value="ECO:0007669"/>
    <property type="project" value="TreeGrafter"/>
</dbReference>
<dbReference type="InterPro" id="IPR005644">
    <property type="entry name" value="NolW-like"/>
</dbReference>
<comment type="caution">
    <text evidence="9">The sequence shown here is derived from an EMBL/GenBank/DDBJ whole genome shotgun (WGS) entry which is preliminary data.</text>
</comment>
<proteinExistence type="inferred from homology"/>
<dbReference type="InterPro" id="IPR050810">
    <property type="entry name" value="Bact_Secretion_Sys_Channel"/>
</dbReference>
<accession>A0A2R5F8E7</accession>
<feature type="signal peptide" evidence="6">
    <location>
        <begin position="1"/>
        <end position="19"/>
    </location>
</feature>
<dbReference type="GO" id="GO:0009279">
    <property type="term" value="C:cell outer membrane"/>
    <property type="evidence" value="ECO:0007669"/>
    <property type="project" value="UniProtKB-SubCell"/>
</dbReference>
<dbReference type="GO" id="GO:0009306">
    <property type="term" value="P:protein secretion"/>
    <property type="evidence" value="ECO:0007669"/>
    <property type="project" value="InterPro"/>
</dbReference>
<keyword evidence="9" id="KW-0067">ATP-binding</keyword>
<dbReference type="RefSeq" id="WP_109014412.1">
    <property type="nucleotide sequence ID" value="NZ_BDOQ01000003.1"/>
</dbReference>
<reference evidence="9 10" key="1">
    <citation type="journal article" date="2018" name="Environ. Microbiol.">
        <title>Isolation and genomic characterization of Novimethylophilus kurashikiensis gen. nov. sp. nov., a new lanthanide-dependent methylotrophic species of Methylophilaceae.</title>
        <authorList>
            <person name="Lv H."/>
            <person name="Sahin N."/>
            <person name="Tani A."/>
        </authorList>
    </citation>
    <scope>NUCLEOTIDE SEQUENCE [LARGE SCALE GENOMIC DNA]</scope>
    <source>
        <strain evidence="9 10">La2-4</strain>
    </source>
</reference>
<dbReference type="PANTHER" id="PTHR30332">
    <property type="entry name" value="PROBABLE GENERAL SECRETION PATHWAY PROTEIN D"/>
    <property type="match status" value="1"/>
</dbReference>
<evidence type="ECO:0000256" key="3">
    <source>
        <dbReference type="ARBA" id="ARBA00023136"/>
    </source>
</evidence>
<evidence type="ECO:0000259" key="8">
    <source>
        <dbReference type="Pfam" id="PF03958"/>
    </source>
</evidence>
<keyword evidence="10" id="KW-1185">Reference proteome</keyword>
<dbReference type="InterPro" id="IPR004846">
    <property type="entry name" value="T2SS/T3SS_dom"/>
</dbReference>
<dbReference type="EMBL" id="BDOQ01000003">
    <property type="protein sequence ID" value="GBG13183.1"/>
    <property type="molecule type" value="Genomic_DNA"/>
</dbReference>
<evidence type="ECO:0000256" key="5">
    <source>
        <dbReference type="RuleBase" id="RU004004"/>
    </source>
</evidence>